<dbReference type="GO" id="GO:0043531">
    <property type="term" value="F:ADP binding"/>
    <property type="evidence" value="ECO:0007669"/>
    <property type="project" value="InterPro"/>
</dbReference>
<dbReference type="Pfam" id="PF00931">
    <property type="entry name" value="NB-ARC"/>
    <property type="match status" value="1"/>
</dbReference>
<dbReference type="Pfam" id="PF23598">
    <property type="entry name" value="LRR_14"/>
    <property type="match status" value="1"/>
</dbReference>
<keyword evidence="6" id="KW-0175">Coiled coil</keyword>
<proteinExistence type="inferred from homology"/>
<keyword evidence="2" id="KW-0433">Leucine-rich repeat</keyword>
<dbReference type="EMBL" id="KX791052">
    <property type="protein sequence ID" value="ARF20187.1"/>
    <property type="molecule type" value="Genomic_DNA"/>
</dbReference>
<evidence type="ECO:0000256" key="7">
    <source>
        <dbReference type="SAM" id="MobiDB-lite"/>
    </source>
</evidence>
<dbReference type="Gene3D" id="1.20.5.4130">
    <property type="match status" value="1"/>
</dbReference>
<organism evidence="12">
    <name type="scientific">Oryza sativa subsp. indica</name>
    <name type="common">Rice</name>
    <dbReference type="NCBI Taxonomy" id="39946"/>
    <lineage>
        <taxon>Eukaryota</taxon>
        <taxon>Viridiplantae</taxon>
        <taxon>Streptophyta</taxon>
        <taxon>Embryophyta</taxon>
        <taxon>Tracheophyta</taxon>
        <taxon>Spermatophyta</taxon>
        <taxon>Magnoliopsida</taxon>
        <taxon>Liliopsida</taxon>
        <taxon>Poales</taxon>
        <taxon>Poaceae</taxon>
        <taxon>BOP clade</taxon>
        <taxon>Oryzoideae</taxon>
        <taxon>Oryzeae</taxon>
        <taxon>Oryzinae</taxon>
        <taxon>Oryza</taxon>
        <taxon>Oryza sativa</taxon>
    </lineage>
</organism>
<keyword evidence="3" id="KW-0677">Repeat</keyword>
<keyword evidence="4" id="KW-0547">Nucleotide-binding</keyword>
<feature type="domain" description="Disease resistance N-terminal" evidence="9">
    <location>
        <begin position="11"/>
        <end position="86"/>
    </location>
</feature>
<dbReference type="InterPro" id="IPR055414">
    <property type="entry name" value="LRR_R13L4/SHOC2-like"/>
</dbReference>
<dbReference type="GO" id="GO:0002758">
    <property type="term" value="P:innate immune response-activating signaling pathway"/>
    <property type="evidence" value="ECO:0007669"/>
    <property type="project" value="UniProtKB-ARBA"/>
</dbReference>
<dbReference type="PRINTS" id="PR00364">
    <property type="entry name" value="DISEASERSIST"/>
</dbReference>
<evidence type="ECO:0000256" key="6">
    <source>
        <dbReference type="ARBA" id="ARBA00023054"/>
    </source>
</evidence>
<dbReference type="GO" id="GO:0042742">
    <property type="term" value="P:defense response to bacterium"/>
    <property type="evidence" value="ECO:0007669"/>
    <property type="project" value="UniProtKB-ARBA"/>
</dbReference>
<evidence type="ECO:0000256" key="5">
    <source>
        <dbReference type="ARBA" id="ARBA00022821"/>
    </source>
</evidence>
<dbReference type="SUPFAM" id="SSF52540">
    <property type="entry name" value="P-loop containing nucleoside triphosphate hydrolases"/>
    <property type="match status" value="1"/>
</dbReference>
<reference evidence="12" key="1">
    <citation type="submission" date="2016-08" db="EMBL/GenBank/DDBJ databases">
        <title>Resistance allele identified in Oryza sativa Indica Group cultivar Yixiang1b.</title>
        <authorList>
            <person name="Wang L."/>
            <person name="Hu X."/>
            <person name="Lin G."/>
            <person name="Zhao D."/>
            <person name="Fan J."/>
            <person name="Huang F."/>
            <person name="Wang W."/>
        </authorList>
    </citation>
    <scope>NUCLEOTIDE SEQUENCE</scope>
</reference>
<dbReference type="InterPro" id="IPR032675">
    <property type="entry name" value="LRR_dom_sf"/>
</dbReference>
<evidence type="ECO:0000259" key="11">
    <source>
        <dbReference type="Pfam" id="PF23598"/>
    </source>
</evidence>
<dbReference type="AlphaFoldDB" id="A0A1W5TAX8"/>
<evidence type="ECO:0000259" key="8">
    <source>
        <dbReference type="Pfam" id="PF00931"/>
    </source>
</evidence>
<dbReference type="InterPro" id="IPR041118">
    <property type="entry name" value="Rx_N"/>
</dbReference>
<dbReference type="FunFam" id="3.30.70.100:FF:000095">
    <property type="entry name" value="Disease resistance protein RGA5"/>
    <property type="match status" value="1"/>
</dbReference>
<dbReference type="InterPro" id="IPR042197">
    <property type="entry name" value="Apaf_helical"/>
</dbReference>
<accession>A0A1W5TAX8</accession>
<dbReference type="Pfam" id="PF18052">
    <property type="entry name" value="Rx_N"/>
    <property type="match status" value="1"/>
</dbReference>
<dbReference type="InterPro" id="IPR058922">
    <property type="entry name" value="WHD_DRP"/>
</dbReference>
<dbReference type="PANTHER" id="PTHR23155:SF1198">
    <property type="entry name" value="DISEASE RESISTANCE PROTEIN RGA5"/>
    <property type="match status" value="1"/>
</dbReference>
<evidence type="ECO:0000259" key="9">
    <source>
        <dbReference type="Pfam" id="PF18052"/>
    </source>
</evidence>
<sequence>MDAPASFSLGAMGPLLRKLDSLLVAPEIRLPKPLKEGIELLKEDLEEIGVSLVEHSVVDSPTHKARFWMDEVRDLSYHIEDCIDTMFSMRSGGDDGKPRSERRHKVGRAKIDGFSKKPKPCTRMARIAELRALVREASERLERYQLGDVCGSSSPVVFTADGRARPLHHGVSANLVGVDEFKTKLNRWLSDEEGPHLKVAAIVGPAGIGKTALATELYRDHRWQFECRAFVRASRKPDMQRLLGGILSQVQRRQRSSDAYADSTVQSLIDNLREHLQDRRYLIIIDGLWETAVWNIANSAFPDVNSFSRILITADIEQVALECCGYKYDYIMRMEPLGSLDSKKVFFNKVFGSEDQCPPELKEVSNTILEKCGGLPLAIISIAGLLGSQPENPVLWDYVTKYLCSSLGTNPTLKDMVKETLNLSYNSLPHPFKTCLLYLGMYPDGHIMLKADLMKQWSAEGFVSANEAKDTEEIVDKYFDELVNRGILEPVEINKNGKVLSCTLHHAVHDLVMPKFNDDKFTMSVDYSQTITGPSTMVRRLSLHFSSTRYATKPAGIILSRVRSLAFFGLLNCMPCIGEFKLLRVLILEFWGSHGEQRSLNLIPVCRLFQLRYLKTSGDVVVQLPAQISGLQYLETLEIDARVSAVPFDLVHLPNLLHLQLQDETKLPDGIGCMRSLRTLQYFDLGNNSVDNLRGLGELTNLQDLHLSYSAPSSNEGLMINLNAITSSLSRLSNLKSLILSPGAISMVIFFDISSIISVVPVFLQRLELLPPICIFCRLPKSIGQLHKLCILKVSVRELLTTDIDNLTGLPSLTVLSLYAQTAPEGRFIFKDGTLPVLKYFKFGCGELCLAFMAGAMPNLQRLKLVFNIRKSEKYRHTLFGIEHLVSLQDIATRIGVDTSTGESDRRAAESAFKETVNKHPRCLRSSLQWVVSTEEESHPLEKQHHKREKGSSAGHGVLEKESVEDSEKNTDRVQTLLSPQLSNMESVVESALTGQRTKIVVKVHMPCGKSRAKAMALVASVNGVESMQSMQITGEDKDRLEVVGRGIDPVRLVALLREKCGLAELLMVELVEKEKTQLAGGKKGAYKKHPTYNLSPFDYVEYPPSAPIMQDINPCSTM</sequence>
<dbReference type="InterPro" id="IPR044974">
    <property type="entry name" value="Disease_R_plants"/>
</dbReference>
<dbReference type="Pfam" id="PF23559">
    <property type="entry name" value="WHD_DRP"/>
    <property type="match status" value="1"/>
</dbReference>
<dbReference type="InterPro" id="IPR027417">
    <property type="entry name" value="P-loop_NTPase"/>
</dbReference>
<dbReference type="GO" id="GO:0009626">
    <property type="term" value="P:plant-type hypersensitive response"/>
    <property type="evidence" value="ECO:0007669"/>
    <property type="project" value="UniProtKB-ARBA"/>
</dbReference>
<evidence type="ECO:0000256" key="4">
    <source>
        <dbReference type="ARBA" id="ARBA00022741"/>
    </source>
</evidence>
<dbReference type="Gene3D" id="1.10.8.430">
    <property type="entry name" value="Helical domain of apoptotic protease-activating factors"/>
    <property type="match status" value="1"/>
</dbReference>
<dbReference type="InterPro" id="IPR002182">
    <property type="entry name" value="NB-ARC"/>
</dbReference>
<feature type="region of interest" description="Disordered" evidence="7">
    <location>
        <begin position="935"/>
        <end position="971"/>
    </location>
</feature>
<name>A0A1W5TAX8_ORYSI</name>
<feature type="domain" description="Disease resistance protein winged helix" evidence="10">
    <location>
        <begin position="441"/>
        <end position="512"/>
    </location>
</feature>
<feature type="domain" description="NB-ARC" evidence="8">
    <location>
        <begin position="182"/>
        <end position="354"/>
    </location>
</feature>
<evidence type="ECO:0000313" key="12">
    <source>
        <dbReference type="EMBL" id="ARF20187.1"/>
    </source>
</evidence>
<evidence type="ECO:0000256" key="3">
    <source>
        <dbReference type="ARBA" id="ARBA00022737"/>
    </source>
</evidence>
<evidence type="ECO:0000259" key="10">
    <source>
        <dbReference type="Pfam" id="PF23559"/>
    </source>
</evidence>
<keyword evidence="5" id="KW-0611">Plant defense</keyword>
<protein>
    <submittedName>
        <fullName evidence="12">RGA5</fullName>
    </submittedName>
</protein>
<dbReference type="Gene3D" id="3.30.70.100">
    <property type="match status" value="1"/>
</dbReference>
<dbReference type="Gene3D" id="3.80.10.10">
    <property type="entry name" value="Ribonuclease Inhibitor"/>
    <property type="match status" value="1"/>
</dbReference>
<comment type="similarity">
    <text evidence="1">Belongs to the disease resistance NB-LRR family.</text>
</comment>
<dbReference type="Gene3D" id="3.40.50.300">
    <property type="entry name" value="P-loop containing nucleotide triphosphate hydrolases"/>
    <property type="match status" value="1"/>
</dbReference>
<feature type="compositionally biased region" description="Basic and acidic residues" evidence="7">
    <location>
        <begin position="958"/>
        <end position="971"/>
    </location>
</feature>
<dbReference type="PANTHER" id="PTHR23155">
    <property type="entry name" value="DISEASE RESISTANCE PROTEIN RP"/>
    <property type="match status" value="1"/>
</dbReference>
<evidence type="ECO:0000256" key="1">
    <source>
        <dbReference type="ARBA" id="ARBA00008894"/>
    </source>
</evidence>
<dbReference type="FunFam" id="1.10.10.10:FF:000322">
    <property type="entry name" value="Probable disease resistance protein At1g63360"/>
    <property type="match status" value="1"/>
</dbReference>
<evidence type="ECO:0000256" key="2">
    <source>
        <dbReference type="ARBA" id="ARBA00022614"/>
    </source>
</evidence>
<feature type="domain" description="Disease resistance R13L4/SHOC-2-like LRR" evidence="11">
    <location>
        <begin position="562"/>
        <end position="923"/>
    </location>
</feature>
<dbReference type="SUPFAM" id="SSF52058">
    <property type="entry name" value="L domain-like"/>
    <property type="match status" value="1"/>
</dbReference>
<dbReference type="FunFam" id="3.40.50.300:FF:001635">
    <property type="entry name" value="Disease resistance protein Pik-2"/>
    <property type="match status" value="1"/>
</dbReference>